<keyword evidence="4" id="KW-0456">Lyase</keyword>
<dbReference type="Gene3D" id="3.20.20.10">
    <property type="entry name" value="Alanine racemase"/>
    <property type="match status" value="1"/>
</dbReference>
<dbReference type="InterPro" id="IPR022644">
    <property type="entry name" value="De-COase2_N"/>
</dbReference>
<comment type="cofactor">
    <cofactor evidence="1">
        <name>pyridoxal 5'-phosphate</name>
        <dbReference type="ChEBI" id="CHEBI:597326"/>
    </cofactor>
</comment>
<evidence type="ECO:0000256" key="3">
    <source>
        <dbReference type="ARBA" id="ARBA00022898"/>
    </source>
</evidence>
<dbReference type="SUPFAM" id="SSF51419">
    <property type="entry name" value="PLP-binding barrel"/>
    <property type="match status" value="1"/>
</dbReference>
<dbReference type="InterPro" id="IPR009006">
    <property type="entry name" value="Ala_racemase/Decarboxylase_C"/>
</dbReference>
<dbReference type="InterPro" id="IPR022643">
    <property type="entry name" value="De-COase2_C"/>
</dbReference>
<dbReference type="PANTHER" id="PTHR43727">
    <property type="entry name" value="DIAMINOPIMELATE DECARBOXYLASE"/>
    <property type="match status" value="1"/>
</dbReference>
<accession>A0A6J7DXT5</accession>
<dbReference type="SUPFAM" id="SSF50621">
    <property type="entry name" value="Alanine racemase C-terminal domain-like"/>
    <property type="match status" value="1"/>
</dbReference>
<proteinExistence type="predicted"/>
<dbReference type="PRINTS" id="PR01181">
    <property type="entry name" value="DAPDCRBXLASE"/>
</dbReference>
<reference evidence="7" key="1">
    <citation type="submission" date="2020-05" db="EMBL/GenBank/DDBJ databases">
        <authorList>
            <person name="Chiriac C."/>
            <person name="Salcher M."/>
            <person name="Ghai R."/>
            <person name="Kavagutti S V."/>
        </authorList>
    </citation>
    <scope>NUCLEOTIDE SEQUENCE</scope>
</reference>
<dbReference type="GO" id="GO:0008836">
    <property type="term" value="F:diaminopimelate decarboxylase activity"/>
    <property type="evidence" value="ECO:0007669"/>
    <property type="project" value="InterPro"/>
</dbReference>
<dbReference type="Pfam" id="PF00278">
    <property type="entry name" value="Orn_DAP_Arg_deC"/>
    <property type="match status" value="1"/>
</dbReference>
<feature type="domain" description="Orn/DAP/Arg decarboxylase 2 N-terminal" evidence="6">
    <location>
        <begin position="4"/>
        <end position="124"/>
    </location>
</feature>
<dbReference type="GO" id="GO:0009089">
    <property type="term" value="P:lysine biosynthetic process via diaminopimelate"/>
    <property type="evidence" value="ECO:0007669"/>
    <property type="project" value="InterPro"/>
</dbReference>
<dbReference type="Pfam" id="PF02784">
    <property type="entry name" value="Orn_Arg_deC_N"/>
    <property type="match status" value="1"/>
</dbReference>
<sequence length="254" mass="26909">MSPDTHPAISTGGPNTKFGFDLAHAPEAIERARASSAIDLRGLHLHIGSQILDTAPFREALEAVAPLARGLPELNFGGGLGVAYAAHDAPPTIEEYVETKVTAVRELLGDDVRIIDEPGRALVANSTITLYEVQSVKHNVDTYVAVDGGMSDNLRPMLYGARYEARISGRAGGGTRCHVVGKHCESGDILVRDAELADPRTGDILVTPATGAYGHAMANTYNGALRPPVVLVSGGSARVVVRRETDDDLLLRDV</sequence>
<dbReference type="InterPro" id="IPR002986">
    <property type="entry name" value="DAP_deCOOHase_LysA"/>
</dbReference>
<name>A0A6J7DXT5_9ZZZZ</name>
<protein>
    <submittedName>
        <fullName evidence="7">Unannotated protein</fullName>
    </submittedName>
</protein>
<evidence type="ECO:0000256" key="2">
    <source>
        <dbReference type="ARBA" id="ARBA00022793"/>
    </source>
</evidence>
<gene>
    <name evidence="7" type="ORF">UFOPK3423_00892</name>
</gene>
<evidence type="ECO:0000313" key="7">
    <source>
        <dbReference type="EMBL" id="CAB4873835.1"/>
    </source>
</evidence>
<dbReference type="EMBL" id="CAFBLQ010000085">
    <property type="protein sequence ID" value="CAB4873835.1"/>
    <property type="molecule type" value="Genomic_DNA"/>
</dbReference>
<evidence type="ECO:0000256" key="1">
    <source>
        <dbReference type="ARBA" id="ARBA00001933"/>
    </source>
</evidence>
<dbReference type="PRINTS" id="PR01179">
    <property type="entry name" value="ODADCRBXLASE"/>
</dbReference>
<feature type="domain" description="Orn/DAP/Arg decarboxylase 2 C-terminal" evidence="5">
    <location>
        <begin position="125"/>
        <end position="211"/>
    </location>
</feature>
<dbReference type="InterPro" id="IPR029066">
    <property type="entry name" value="PLP-binding_barrel"/>
</dbReference>
<organism evidence="7">
    <name type="scientific">freshwater metagenome</name>
    <dbReference type="NCBI Taxonomy" id="449393"/>
    <lineage>
        <taxon>unclassified sequences</taxon>
        <taxon>metagenomes</taxon>
        <taxon>ecological metagenomes</taxon>
    </lineage>
</organism>
<dbReference type="InterPro" id="IPR000183">
    <property type="entry name" value="Orn/DAP/Arg_de-COase"/>
</dbReference>
<keyword evidence="2" id="KW-0210">Decarboxylase</keyword>
<dbReference type="AlphaFoldDB" id="A0A6J7DXT5"/>
<dbReference type="PANTHER" id="PTHR43727:SF2">
    <property type="entry name" value="GROUP IV DECARBOXYLASE"/>
    <property type="match status" value="1"/>
</dbReference>
<keyword evidence="3" id="KW-0663">Pyridoxal phosphate</keyword>
<dbReference type="Gene3D" id="2.40.37.10">
    <property type="entry name" value="Lyase, Ornithine Decarboxylase, Chain A, domain 1"/>
    <property type="match status" value="1"/>
</dbReference>
<evidence type="ECO:0000259" key="6">
    <source>
        <dbReference type="Pfam" id="PF02784"/>
    </source>
</evidence>
<evidence type="ECO:0000256" key="4">
    <source>
        <dbReference type="ARBA" id="ARBA00023239"/>
    </source>
</evidence>
<evidence type="ECO:0000259" key="5">
    <source>
        <dbReference type="Pfam" id="PF00278"/>
    </source>
</evidence>